<feature type="binding site" evidence="9">
    <location>
        <begin position="218"/>
        <end position="219"/>
    </location>
    <ligand>
        <name>FMN</name>
        <dbReference type="ChEBI" id="CHEBI:58210"/>
    </ligand>
</feature>
<dbReference type="InterPro" id="IPR035587">
    <property type="entry name" value="DUS-like_FMN-bd"/>
</dbReference>
<keyword evidence="3 7" id="KW-0288">FMN</keyword>
<dbReference type="AlphaFoldDB" id="A0A252F623"/>
<organism evidence="11 12">
    <name type="scientific">Butyricicoccus porcorum</name>
    <dbReference type="NCBI Taxonomy" id="1945634"/>
    <lineage>
        <taxon>Bacteria</taxon>
        <taxon>Bacillati</taxon>
        <taxon>Bacillota</taxon>
        <taxon>Clostridia</taxon>
        <taxon>Eubacteriales</taxon>
        <taxon>Butyricicoccaceae</taxon>
        <taxon>Butyricicoccus</taxon>
    </lineage>
</organism>
<keyword evidence="6 7" id="KW-0560">Oxidoreductase</keyword>
<dbReference type="Pfam" id="PF01207">
    <property type="entry name" value="Dus"/>
    <property type="match status" value="1"/>
</dbReference>
<keyword evidence="9" id="KW-0547">Nucleotide-binding</keyword>
<evidence type="ECO:0000313" key="11">
    <source>
        <dbReference type="EMBL" id="OUM21110.1"/>
    </source>
</evidence>
<dbReference type="PIRSF" id="PIRSF006621">
    <property type="entry name" value="Dus"/>
    <property type="match status" value="1"/>
</dbReference>
<dbReference type="SUPFAM" id="SSF51395">
    <property type="entry name" value="FMN-linked oxidoreductases"/>
    <property type="match status" value="1"/>
</dbReference>
<dbReference type="PROSITE" id="PS01136">
    <property type="entry name" value="UPF0034"/>
    <property type="match status" value="1"/>
</dbReference>
<keyword evidence="12" id="KW-1185">Reference proteome</keyword>
<dbReference type="GO" id="GO:0050660">
    <property type="term" value="F:flavin adenine dinucleotide binding"/>
    <property type="evidence" value="ECO:0007669"/>
    <property type="project" value="InterPro"/>
</dbReference>
<reference evidence="11 12" key="1">
    <citation type="submission" date="2017-05" db="EMBL/GenBank/DDBJ databases">
        <title>Butyricicoccus porcorum sp. nov. a butyrate-producing bacterium from the swine intestinal tract.</title>
        <authorList>
            <person name="Trachsel J."/>
            <person name="Humphrey S."/>
            <person name="Allen H.K."/>
        </authorList>
    </citation>
    <scope>NUCLEOTIDE SEQUENCE [LARGE SCALE GENOMIC DNA]</scope>
    <source>
        <strain evidence="11">BB10</strain>
    </source>
</reference>
<feature type="binding site" evidence="9">
    <location>
        <position position="64"/>
    </location>
    <ligand>
        <name>FMN</name>
        <dbReference type="ChEBI" id="CHEBI:58210"/>
    </ligand>
</feature>
<accession>A0A252F623</accession>
<feature type="domain" description="DUS-like FMN-binding" evidence="10">
    <location>
        <begin position="5"/>
        <end position="258"/>
    </location>
</feature>
<feature type="active site" description="Proton donor" evidence="8">
    <location>
        <position position="94"/>
    </location>
</feature>
<protein>
    <recommendedName>
        <fullName evidence="7">tRNA-dihydrouridine synthase</fullName>
        <ecNumber evidence="7">1.3.1.-</ecNumber>
    </recommendedName>
</protein>
<dbReference type="PANTHER" id="PTHR45846">
    <property type="entry name" value="TRNA-DIHYDROURIDINE(47) SYNTHASE [NAD(P)(+)]-LIKE"/>
    <property type="match status" value="1"/>
</dbReference>
<evidence type="ECO:0000256" key="9">
    <source>
        <dbReference type="PIRSR" id="PIRSR006621-2"/>
    </source>
</evidence>
<dbReference type="InterPro" id="IPR001269">
    <property type="entry name" value="DUS_fam"/>
</dbReference>
<gene>
    <name evidence="11" type="ORF">CBW42_03485</name>
</gene>
<name>A0A252F623_9FIRM</name>
<dbReference type="PANTHER" id="PTHR45846:SF1">
    <property type="entry name" value="TRNA-DIHYDROURIDINE(47) SYNTHASE [NAD(P)(+)]-LIKE"/>
    <property type="match status" value="1"/>
</dbReference>
<dbReference type="RefSeq" id="WP_087017820.1">
    <property type="nucleotide sequence ID" value="NZ_NHOC01000003.1"/>
</dbReference>
<evidence type="ECO:0000256" key="3">
    <source>
        <dbReference type="ARBA" id="ARBA00022643"/>
    </source>
</evidence>
<dbReference type="InterPro" id="IPR013785">
    <property type="entry name" value="Aldolase_TIM"/>
</dbReference>
<dbReference type="OrthoDB" id="9764501at2"/>
<proteinExistence type="inferred from homology"/>
<keyword evidence="5" id="KW-0521">NADP</keyword>
<dbReference type="EMBL" id="NHOC01000003">
    <property type="protein sequence ID" value="OUM21110.1"/>
    <property type="molecule type" value="Genomic_DNA"/>
</dbReference>
<evidence type="ECO:0000256" key="2">
    <source>
        <dbReference type="ARBA" id="ARBA00022630"/>
    </source>
</evidence>
<evidence type="ECO:0000256" key="5">
    <source>
        <dbReference type="ARBA" id="ARBA00022857"/>
    </source>
</evidence>
<dbReference type="Gene3D" id="3.20.20.70">
    <property type="entry name" value="Aldolase class I"/>
    <property type="match status" value="1"/>
</dbReference>
<evidence type="ECO:0000256" key="1">
    <source>
        <dbReference type="ARBA" id="ARBA00001917"/>
    </source>
</evidence>
<comment type="cofactor">
    <cofactor evidence="1 7 9">
        <name>FMN</name>
        <dbReference type="ChEBI" id="CHEBI:58210"/>
    </cofactor>
</comment>
<dbReference type="InterPro" id="IPR018517">
    <property type="entry name" value="tRNA_hU_synthase_CS"/>
</dbReference>
<evidence type="ECO:0000256" key="4">
    <source>
        <dbReference type="ARBA" id="ARBA00022694"/>
    </source>
</evidence>
<dbReference type="EC" id="1.3.1.-" evidence="7"/>
<comment type="caution">
    <text evidence="11">The sequence shown here is derived from an EMBL/GenBank/DDBJ whole genome shotgun (WGS) entry which is preliminary data.</text>
</comment>
<comment type="similarity">
    <text evidence="7">Belongs to the dus family.</text>
</comment>
<evidence type="ECO:0000259" key="10">
    <source>
        <dbReference type="Pfam" id="PF01207"/>
    </source>
</evidence>
<keyword evidence="4 7" id="KW-0819">tRNA processing</keyword>
<evidence type="ECO:0000256" key="8">
    <source>
        <dbReference type="PIRSR" id="PIRSR006621-1"/>
    </source>
</evidence>
<dbReference type="GO" id="GO:0003723">
    <property type="term" value="F:RNA binding"/>
    <property type="evidence" value="ECO:0007669"/>
    <property type="project" value="TreeGrafter"/>
</dbReference>
<sequence>MNYYFAPMEGITGYVFRNTFQEYFGGIHTWFSPFLSPKHDGGLRSGEIRDILPENNSNVRLVPQILTNDAAAFRLTAERLKEYGYSEVNLNLGCPSGTVVAKKKGAGFLAETALLERFLDEIFSQCPIRISIKTRIGKETPEEFPALLELFNQYPVSELIVHPRVQTDFYKNKPNWEMFAYGADNTSMPVCYNGDLFTTQDIQQFTTQFPSVQTVMLGRGLLANPGLAAQAEGEKPVDSKTLIAFHNTLLERYQEILSGQRNVLFKMKELWVFLVCLFADGEPYAKKIRKARTLSAYQKAVDSLFAERELLDESVYTGE</sequence>
<evidence type="ECO:0000256" key="6">
    <source>
        <dbReference type="ARBA" id="ARBA00023002"/>
    </source>
</evidence>
<evidence type="ECO:0000256" key="7">
    <source>
        <dbReference type="PIRNR" id="PIRNR006621"/>
    </source>
</evidence>
<dbReference type="CDD" id="cd02801">
    <property type="entry name" value="DUS_like_FMN"/>
    <property type="match status" value="1"/>
</dbReference>
<feature type="binding site" evidence="9">
    <location>
        <position position="133"/>
    </location>
    <ligand>
        <name>FMN</name>
        <dbReference type="ChEBI" id="CHEBI:58210"/>
    </ligand>
</feature>
<comment type="function">
    <text evidence="7">Catalyzes the synthesis of 5,6-dihydrouridine (D), a modified base found in the D-loop of most tRNAs, via the reduction of the C5-C6 double bond in target uridines.</text>
</comment>
<dbReference type="GO" id="GO:0017150">
    <property type="term" value="F:tRNA dihydrouridine synthase activity"/>
    <property type="evidence" value="ECO:0007669"/>
    <property type="project" value="InterPro"/>
</dbReference>
<evidence type="ECO:0000313" key="12">
    <source>
        <dbReference type="Proteomes" id="UP000194903"/>
    </source>
</evidence>
<keyword evidence="2 7" id="KW-0285">Flavoprotein</keyword>
<dbReference type="Proteomes" id="UP000194903">
    <property type="component" value="Unassembled WGS sequence"/>
</dbReference>
<feature type="binding site" evidence="9">
    <location>
        <position position="162"/>
    </location>
    <ligand>
        <name>FMN</name>
        <dbReference type="ChEBI" id="CHEBI:58210"/>
    </ligand>
</feature>